<keyword evidence="2" id="KW-0269">Exonuclease</keyword>
<sequence>MNFTADQLSAVLFIDIETVPCAPLFSQISPGLQEHWLHKARYIKNANAESATDEELFSERAGIYSEFAKIVCIGLGCLVKKEKEWNLLLKSIHGDDEFALLNSFNDAVKKFADNHRNFRFCGHNIKEFDIPFICRRMMINGIPLPPYLDLGGKRPWEVSHIDTLEQWKFGDHKHFTSLGLLAEIFGIPSPKDDIDGSMVADVYWKEQNLERIAKYCSQDVATAAKVLLSMSNYRNIIPEMEIINTQTPPSPEGAS</sequence>
<dbReference type="GO" id="GO:0003676">
    <property type="term" value="F:nucleic acid binding"/>
    <property type="evidence" value="ECO:0007669"/>
    <property type="project" value="InterPro"/>
</dbReference>
<keyword evidence="2" id="KW-0540">Nuclease</keyword>
<dbReference type="CDD" id="cd05782">
    <property type="entry name" value="DNA_polB_like1_exo"/>
    <property type="match status" value="1"/>
</dbReference>
<protein>
    <submittedName>
        <fullName evidence="2">3'-5' exonuclease</fullName>
    </submittedName>
</protein>
<keyword evidence="2" id="KW-0378">Hydrolase</keyword>
<dbReference type="SUPFAM" id="SSF53098">
    <property type="entry name" value="Ribonuclease H-like"/>
    <property type="match status" value="1"/>
</dbReference>
<comment type="caution">
    <text evidence="2">The sequence shown here is derived from an EMBL/GenBank/DDBJ whole genome shotgun (WGS) entry which is preliminary data.</text>
</comment>
<dbReference type="InterPro" id="IPR019288">
    <property type="entry name" value="3'-5'_exonuclease_PolB-like"/>
</dbReference>
<dbReference type="Gene3D" id="3.30.420.10">
    <property type="entry name" value="Ribonuclease H-like superfamily/Ribonuclease H"/>
    <property type="match status" value="1"/>
</dbReference>
<feature type="domain" description="Predicted 3'-5' exonuclease PolB-like" evidence="1">
    <location>
        <begin position="67"/>
        <end position="237"/>
    </location>
</feature>
<keyword evidence="3" id="KW-1185">Reference proteome</keyword>
<reference evidence="2 3" key="1">
    <citation type="submission" date="2018-06" db="EMBL/GenBank/DDBJ databases">
        <title>Mucibacter soli gen. nov., sp. nov., a new member of the family Chitinophagaceae producing mucin.</title>
        <authorList>
            <person name="Kim M.-K."/>
            <person name="Park S."/>
            <person name="Kim T.-S."/>
            <person name="Joung Y."/>
            <person name="Han J.-H."/>
            <person name="Kim S.B."/>
        </authorList>
    </citation>
    <scope>NUCLEOTIDE SEQUENCE [LARGE SCALE GENOMIC DNA]</scope>
    <source>
        <strain evidence="2 3">R1-15</strain>
    </source>
</reference>
<proteinExistence type="predicted"/>
<evidence type="ECO:0000313" key="2">
    <source>
        <dbReference type="EMBL" id="PZF74448.1"/>
    </source>
</evidence>
<dbReference type="Proteomes" id="UP000248745">
    <property type="component" value="Unassembled WGS sequence"/>
</dbReference>
<evidence type="ECO:0000313" key="3">
    <source>
        <dbReference type="Proteomes" id="UP000248745"/>
    </source>
</evidence>
<dbReference type="Pfam" id="PF10108">
    <property type="entry name" value="DNA_pol_B_exo2"/>
    <property type="match status" value="1"/>
</dbReference>
<dbReference type="OrthoDB" id="9773351at2"/>
<name>A0A2W2B316_9BACT</name>
<dbReference type="RefSeq" id="WP_110997286.1">
    <property type="nucleotide sequence ID" value="NZ_QKTW01000003.1"/>
</dbReference>
<dbReference type="InterPro" id="IPR036397">
    <property type="entry name" value="RNaseH_sf"/>
</dbReference>
<dbReference type="AlphaFoldDB" id="A0A2W2B316"/>
<dbReference type="GO" id="GO:0004527">
    <property type="term" value="F:exonuclease activity"/>
    <property type="evidence" value="ECO:0007669"/>
    <property type="project" value="UniProtKB-KW"/>
</dbReference>
<gene>
    <name evidence="2" type="ORF">DN068_02385</name>
</gene>
<accession>A0A2W2B316</accession>
<dbReference type="EMBL" id="QKTW01000003">
    <property type="protein sequence ID" value="PZF74448.1"/>
    <property type="molecule type" value="Genomic_DNA"/>
</dbReference>
<dbReference type="InterPro" id="IPR012337">
    <property type="entry name" value="RNaseH-like_sf"/>
</dbReference>
<organism evidence="2 3">
    <name type="scientific">Taibaiella soli</name>
    <dbReference type="NCBI Taxonomy" id="1649169"/>
    <lineage>
        <taxon>Bacteria</taxon>
        <taxon>Pseudomonadati</taxon>
        <taxon>Bacteroidota</taxon>
        <taxon>Chitinophagia</taxon>
        <taxon>Chitinophagales</taxon>
        <taxon>Chitinophagaceae</taxon>
        <taxon>Taibaiella</taxon>
    </lineage>
</organism>
<evidence type="ECO:0000259" key="1">
    <source>
        <dbReference type="Pfam" id="PF10108"/>
    </source>
</evidence>